<keyword evidence="2" id="KW-0812">Transmembrane</keyword>
<keyword evidence="2" id="KW-0472">Membrane</keyword>
<dbReference type="STRING" id="338963.Pcar_1158"/>
<organism evidence="3 4">
    <name type="scientific">Syntrophotalea carbinolica (strain DSM 2380 / NBRC 103641 / GraBd1)</name>
    <name type="common">Pelobacter carbinolicus</name>
    <dbReference type="NCBI Taxonomy" id="338963"/>
    <lineage>
        <taxon>Bacteria</taxon>
        <taxon>Pseudomonadati</taxon>
        <taxon>Thermodesulfobacteriota</taxon>
        <taxon>Desulfuromonadia</taxon>
        <taxon>Desulfuromonadales</taxon>
        <taxon>Syntrophotaleaceae</taxon>
        <taxon>Syntrophotalea</taxon>
    </lineage>
</organism>
<name>Q3A5F0_SYNC1</name>
<evidence type="ECO:0000313" key="4">
    <source>
        <dbReference type="Proteomes" id="UP000002534"/>
    </source>
</evidence>
<keyword evidence="2" id="KW-1133">Transmembrane helix</keyword>
<keyword evidence="4" id="KW-1185">Reference proteome</keyword>
<sequence>MPMSSLLIILMLTAVIGLAAVCAALVLALRLKRLQKQLRNDNPPPAEEGASHDKAADFQTPLRQATLLQRLQQNQPQRPAPDKYRLAAEMASQGMTAQQIADLLMLPPAEVRQLVSLSRAGRSKTLPAGTLDAAAT</sequence>
<feature type="region of interest" description="Disordered" evidence="1">
    <location>
        <begin position="39"/>
        <end position="59"/>
    </location>
</feature>
<gene>
    <name evidence="3" type="ordered locus">Pcar_1158</name>
</gene>
<protein>
    <recommendedName>
        <fullName evidence="5">DUF2802 domain-containing protein</fullName>
    </recommendedName>
</protein>
<evidence type="ECO:0000256" key="2">
    <source>
        <dbReference type="SAM" id="Phobius"/>
    </source>
</evidence>
<dbReference type="AlphaFoldDB" id="Q3A5F0"/>
<reference evidence="3 4" key="2">
    <citation type="journal article" date="2012" name="BMC Genomics">
        <title>The genome of Pelobacter carbinolicus reveals surprising metabolic capabilities and physiological features.</title>
        <authorList>
            <person name="Aklujkar M."/>
            <person name="Haveman S.A."/>
            <person name="Didonato R.Jr."/>
            <person name="Chertkov O."/>
            <person name="Han C.S."/>
            <person name="Land M.L."/>
            <person name="Brown P."/>
            <person name="Lovley D.R."/>
        </authorList>
    </citation>
    <scope>NUCLEOTIDE SEQUENCE [LARGE SCALE GENOMIC DNA]</scope>
    <source>
        <strain evidence="4">DSM 2380 / NBRC 103641 / GraBd1</strain>
    </source>
</reference>
<evidence type="ECO:0000313" key="3">
    <source>
        <dbReference type="EMBL" id="ABA88407.1"/>
    </source>
</evidence>
<dbReference type="HOGENOM" id="CLU_1873447_0_0_7"/>
<evidence type="ECO:0008006" key="5">
    <source>
        <dbReference type="Google" id="ProtNLM"/>
    </source>
</evidence>
<evidence type="ECO:0000256" key="1">
    <source>
        <dbReference type="SAM" id="MobiDB-lite"/>
    </source>
</evidence>
<accession>Q3A5F0</accession>
<reference evidence="4" key="1">
    <citation type="submission" date="2005-10" db="EMBL/GenBank/DDBJ databases">
        <title>Complete sequence of Pelobacter carbinolicus DSM 2380.</title>
        <authorList>
            <person name="Copeland A."/>
            <person name="Lucas S."/>
            <person name="Lapidus A."/>
            <person name="Barry K."/>
            <person name="Detter J.C."/>
            <person name="Glavina T."/>
            <person name="Hammon N."/>
            <person name="Israni S."/>
            <person name="Pitluck S."/>
            <person name="Chertkov O."/>
            <person name="Schmutz J."/>
            <person name="Larimer F."/>
            <person name="Land M."/>
            <person name="Kyrpides N."/>
            <person name="Ivanova N."/>
            <person name="Richardson P."/>
        </authorList>
    </citation>
    <scope>NUCLEOTIDE SEQUENCE [LARGE SCALE GENOMIC DNA]</scope>
    <source>
        <strain evidence="4">DSM 2380 / NBRC 103641 / GraBd1</strain>
    </source>
</reference>
<dbReference type="EMBL" id="CP000142">
    <property type="protein sequence ID" value="ABA88407.1"/>
    <property type="molecule type" value="Genomic_DNA"/>
</dbReference>
<feature type="transmembrane region" description="Helical" evidence="2">
    <location>
        <begin position="6"/>
        <end position="29"/>
    </location>
</feature>
<dbReference type="KEGG" id="pca:Pcar_1158"/>
<proteinExistence type="predicted"/>
<dbReference type="Proteomes" id="UP000002534">
    <property type="component" value="Chromosome"/>
</dbReference>